<dbReference type="PROSITE" id="PS51707">
    <property type="entry name" value="CYTH"/>
    <property type="match status" value="1"/>
</dbReference>
<reference evidence="2 3" key="1">
    <citation type="submission" date="2023-04" db="EMBL/GenBank/DDBJ databases">
        <title>Antarctic isolates genomes.</title>
        <authorList>
            <person name="Dimov S.G."/>
        </authorList>
    </citation>
    <scope>NUCLEOTIDE SEQUENCE [LARGE SCALE GENOMIC DNA]</scope>
    <source>
        <strain evidence="2 3">AL19</strain>
    </source>
</reference>
<dbReference type="SMART" id="SM01118">
    <property type="entry name" value="CYTH"/>
    <property type="match status" value="1"/>
</dbReference>
<dbReference type="InterPro" id="IPR023577">
    <property type="entry name" value="CYTH_domain"/>
</dbReference>
<dbReference type="RefSeq" id="WP_026829920.1">
    <property type="nucleotide sequence ID" value="NZ_JANJYY010000001.1"/>
</dbReference>
<dbReference type="Proteomes" id="UP001243286">
    <property type="component" value="Unassembled WGS sequence"/>
</dbReference>
<comment type="caution">
    <text evidence="2">The sequence shown here is derived from an EMBL/GenBank/DDBJ whole genome shotgun (WGS) entry which is preliminary data.</text>
</comment>
<dbReference type="Gene3D" id="2.40.320.10">
    <property type="entry name" value="Hypothetical Protein Pfu-838710-001"/>
    <property type="match status" value="1"/>
</dbReference>
<organism evidence="2 3">
    <name type="scientific">Exiguobacterium antarcticum</name>
    <dbReference type="NCBI Taxonomy" id="132920"/>
    <lineage>
        <taxon>Bacteria</taxon>
        <taxon>Bacillati</taxon>
        <taxon>Bacillota</taxon>
        <taxon>Bacilli</taxon>
        <taxon>Bacillales</taxon>
        <taxon>Bacillales Family XII. Incertae Sedis</taxon>
        <taxon>Exiguobacterium</taxon>
    </lineage>
</organism>
<dbReference type="PIRSF" id="PIRSF012526">
    <property type="entry name" value="CYTH_UCP012526"/>
    <property type="match status" value="1"/>
</dbReference>
<gene>
    <name evidence="2" type="ORF">QK289_06080</name>
</gene>
<proteinExistence type="predicted"/>
<accession>A0ABT6R143</accession>
<evidence type="ECO:0000313" key="3">
    <source>
        <dbReference type="Proteomes" id="UP001243286"/>
    </source>
</evidence>
<feature type="domain" description="CYTH" evidence="1">
    <location>
        <begin position="4"/>
        <end position="190"/>
    </location>
</feature>
<evidence type="ECO:0000313" key="2">
    <source>
        <dbReference type="EMBL" id="MDI3234568.1"/>
    </source>
</evidence>
<protein>
    <submittedName>
        <fullName evidence="2">CYTH domain-containing protein</fullName>
    </submittedName>
</protein>
<dbReference type="InterPro" id="IPR009195">
    <property type="entry name" value="Uncharacterised_YjbK"/>
</dbReference>
<dbReference type="CDD" id="cd07762">
    <property type="entry name" value="CYTH-like_Pase_1"/>
    <property type="match status" value="1"/>
</dbReference>
<dbReference type="SUPFAM" id="SSF55154">
    <property type="entry name" value="CYTH-like phosphatases"/>
    <property type="match status" value="1"/>
</dbReference>
<name>A0ABT6R143_9BACL</name>
<dbReference type="Pfam" id="PF01928">
    <property type="entry name" value="CYTH"/>
    <property type="match status" value="1"/>
</dbReference>
<sequence length="191" mass="22319">MRQEMEIEFKNLLIETEYQRLMERYNTSGSSVWQANDYFDTPTFELRSHGAALRIREKKSGLVLTLKEPKDDGLLETHVTLSETEAEDLFQYGLIHSNAMKQQLEKFNLTTSLEHLGRLETERFEKQLDTGLLVLDKSRYLGVTDYELEFEVTDYTTGKQAFHELLESNGIPTRETKNKIVRFMDLKALTR</sequence>
<dbReference type="InterPro" id="IPR033469">
    <property type="entry name" value="CYTH-like_dom_sf"/>
</dbReference>
<evidence type="ECO:0000259" key="1">
    <source>
        <dbReference type="PROSITE" id="PS51707"/>
    </source>
</evidence>
<keyword evidence="3" id="KW-1185">Reference proteome</keyword>
<dbReference type="EMBL" id="JASBQV010000006">
    <property type="protein sequence ID" value="MDI3234568.1"/>
    <property type="molecule type" value="Genomic_DNA"/>
</dbReference>